<dbReference type="EMBL" id="QPMH01000024">
    <property type="protein sequence ID" value="RDD60585.1"/>
    <property type="molecule type" value="Genomic_DNA"/>
</dbReference>
<comment type="caution">
    <text evidence="8">The sequence shown here is derived from an EMBL/GenBank/DDBJ whole genome shotgun (WGS) entry which is preliminary data.</text>
</comment>
<gene>
    <name evidence="8" type="ORF">DRB17_17510</name>
</gene>
<dbReference type="Pfam" id="PF00355">
    <property type="entry name" value="Rieske"/>
    <property type="match status" value="1"/>
</dbReference>
<comment type="similarity">
    <text evidence="6">Belongs to the bacterial ring-hydroxylating dioxygenase ferredoxin component family.</text>
</comment>
<keyword evidence="3" id="KW-0408">Iron</keyword>
<dbReference type="SUPFAM" id="SSF50022">
    <property type="entry name" value="ISP domain"/>
    <property type="match status" value="1"/>
</dbReference>
<proteinExistence type="inferred from homology"/>
<name>A0A369T8A6_9PROT</name>
<evidence type="ECO:0000256" key="5">
    <source>
        <dbReference type="ARBA" id="ARBA00034078"/>
    </source>
</evidence>
<keyword evidence="1" id="KW-0001">2Fe-2S</keyword>
<evidence type="ECO:0000256" key="6">
    <source>
        <dbReference type="ARBA" id="ARBA00038001"/>
    </source>
</evidence>
<keyword evidence="9" id="KW-1185">Reference proteome</keyword>
<dbReference type="Proteomes" id="UP000253941">
    <property type="component" value="Unassembled WGS sequence"/>
</dbReference>
<dbReference type="CDD" id="cd03528">
    <property type="entry name" value="Rieske_RO_ferredoxin"/>
    <property type="match status" value="1"/>
</dbReference>
<evidence type="ECO:0000256" key="1">
    <source>
        <dbReference type="ARBA" id="ARBA00022714"/>
    </source>
</evidence>
<dbReference type="InterPro" id="IPR036922">
    <property type="entry name" value="Rieske_2Fe-2S_sf"/>
</dbReference>
<dbReference type="RefSeq" id="WP_114583522.1">
    <property type="nucleotide sequence ID" value="NZ_QPMH01000024.1"/>
</dbReference>
<keyword evidence="2" id="KW-0479">Metal-binding</keyword>
<evidence type="ECO:0000256" key="3">
    <source>
        <dbReference type="ARBA" id="ARBA00023004"/>
    </source>
</evidence>
<sequence length="109" mass="11901">MADQNVEWHAVAKASELEAEEPEFAKVGDTLVCVVRLDDGIYAINDVCTHEFAQLSEGFVDGCEIECPLHQARFNLKTGKCTELPAEDDVASYPVKVEGDDVYVGLPKG</sequence>
<comment type="cofactor">
    <cofactor evidence="5">
        <name>[2Fe-2S] cluster</name>
        <dbReference type="ChEBI" id="CHEBI:190135"/>
    </cofactor>
</comment>
<dbReference type="PANTHER" id="PTHR21496:SF0">
    <property type="entry name" value="RIESKE DOMAIN-CONTAINING PROTEIN"/>
    <property type="match status" value="1"/>
</dbReference>
<protein>
    <submittedName>
        <fullName evidence="8">Non-heme iron oxygenase ferredoxin subunit</fullName>
    </submittedName>
</protein>
<dbReference type="GO" id="GO:0051537">
    <property type="term" value="F:2 iron, 2 sulfur cluster binding"/>
    <property type="evidence" value="ECO:0007669"/>
    <property type="project" value="UniProtKB-KW"/>
</dbReference>
<dbReference type="PANTHER" id="PTHR21496">
    <property type="entry name" value="FERREDOXIN-RELATED"/>
    <property type="match status" value="1"/>
</dbReference>
<accession>A0A369T8A6</accession>
<evidence type="ECO:0000313" key="9">
    <source>
        <dbReference type="Proteomes" id="UP000253941"/>
    </source>
</evidence>
<dbReference type="InterPro" id="IPR017941">
    <property type="entry name" value="Rieske_2Fe-2S"/>
</dbReference>
<evidence type="ECO:0000256" key="4">
    <source>
        <dbReference type="ARBA" id="ARBA00023014"/>
    </source>
</evidence>
<evidence type="ECO:0000256" key="2">
    <source>
        <dbReference type="ARBA" id="ARBA00022723"/>
    </source>
</evidence>
<reference evidence="8 9" key="1">
    <citation type="submission" date="2018-07" db="EMBL/GenBank/DDBJ databases">
        <title>Venubactetium sediminum gen. nov., sp. nov., isolated from a marine solar saltern.</title>
        <authorList>
            <person name="Wang S."/>
        </authorList>
    </citation>
    <scope>NUCLEOTIDE SEQUENCE [LARGE SCALE GENOMIC DNA]</scope>
    <source>
        <strain evidence="8 9">WD2A32</strain>
    </source>
</reference>
<organism evidence="8 9">
    <name type="scientific">Ferruginivarius sediminum</name>
    <dbReference type="NCBI Taxonomy" id="2661937"/>
    <lineage>
        <taxon>Bacteria</taxon>
        <taxon>Pseudomonadati</taxon>
        <taxon>Pseudomonadota</taxon>
        <taxon>Alphaproteobacteria</taxon>
        <taxon>Rhodospirillales</taxon>
        <taxon>Rhodospirillaceae</taxon>
        <taxon>Ferruginivarius</taxon>
    </lineage>
</organism>
<dbReference type="Gene3D" id="2.102.10.10">
    <property type="entry name" value="Rieske [2Fe-2S] iron-sulphur domain"/>
    <property type="match status" value="1"/>
</dbReference>
<evidence type="ECO:0000259" key="7">
    <source>
        <dbReference type="PROSITE" id="PS51296"/>
    </source>
</evidence>
<evidence type="ECO:0000313" key="8">
    <source>
        <dbReference type="EMBL" id="RDD60585.1"/>
    </source>
</evidence>
<feature type="domain" description="Rieske" evidence="7">
    <location>
        <begin position="8"/>
        <end position="104"/>
    </location>
</feature>
<dbReference type="GO" id="GO:0046872">
    <property type="term" value="F:metal ion binding"/>
    <property type="evidence" value="ECO:0007669"/>
    <property type="project" value="UniProtKB-KW"/>
</dbReference>
<dbReference type="AlphaFoldDB" id="A0A369T8A6"/>
<dbReference type="PROSITE" id="PS51296">
    <property type="entry name" value="RIESKE"/>
    <property type="match status" value="1"/>
</dbReference>
<keyword evidence="4" id="KW-0411">Iron-sulfur</keyword>